<evidence type="ECO:0008006" key="2">
    <source>
        <dbReference type="Google" id="ProtNLM"/>
    </source>
</evidence>
<sequence>ARLPAPSPARTFYQCSNSPSRTNATVILTMKLSSAILLCTLLSVSQARTTASELSSGEEGRQRGNVYGSGCPIKRLCQASCRDKGMRRGVCTYISNICHCSKY</sequence>
<dbReference type="AlphaFoldDB" id="A0A131Z8Z3"/>
<dbReference type="EMBL" id="GEDV01000790">
    <property type="protein sequence ID" value="JAP87767.1"/>
    <property type="molecule type" value="Transcribed_RNA"/>
</dbReference>
<feature type="non-terminal residue" evidence="1">
    <location>
        <position position="1"/>
    </location>
</feature>
<accession>A0A131Z8Z3</accession>
<organism evidence="1">
    <name type="scientific">Rhipicephalus appendiculatus</name>
    <name type="common">Brown ear tick</name>
    <dbReference type="NCBI Taxonomy" id="34631"/>
    <lineage>
        <taxon>Eukaryota</taxon>
        <taxon>Metazoa</taxon>
        <taxon>Ecdysozoa</taxon>
        <taxon>Arthropoda</taxon>
        <taxon>Chelicerata</taxon>
        <taxon>Arachnida</taxon>
        <taxon>Acari</taxon>
        <taxon>Parasitiformes</taxon>
        <taxon>Ixodida</taxon>
        <taxon>Ixodoidea</taxon>
        <taxon>Ixodidae</taxon>
        <taxon>Rhipicephalinae</taxon>
        <taxon>Rhipicephalus</taxon>
        <taxon>Rhipicephalus</taxon>
    </lineage>
</organism>
<name>A0A131Z8Z3_RHIAP</name>
<reference evidence="1" key="1">
    <citation type="journal article" date="2016" name="Ticks Tick Borne Dis.">
        <title>De novo assembly and annotation of the salivary gland transcriptome of Rhipicephalus appendiculatus male and female ticks during blood feeding.</title>
        <authorList>
            <person name="de Castro M.H."/>
            <person name="de Klerk D."/>
            <person name="Pienaar R."/>
            <person name="Latif A.A."/>
            <person name="Rees D.J."/>
            <person name="Mans B.J."/>
        </authorList>
    </citation>
    <scope>NUCLEOTIDE SEQUENCE</scope>
    <source>
        <tissue evidence="1">Salivary glands</tissue>
    </source>
</reference>
<proteinExistence type="predicted"/>
<evidence type="ECO:0000313" key="1">
    <source>
        <dbReference type="EMBL" id="JAP87767.1"/>
    </source>
</evidence>
<protein>
    <recommendedName>
        <fullName evidence="2">Defensin</fullName>
    </recommendedName>
</protein>